<keyword evidence="1 5" id="KW-0413">Isomerase</keyword>
<dbReference type="Gene3D" id="3.40.50.2000">
    <property type="entry name" value="Glycogen Phosphorylase B"/>
    <property type="match status" value="2"/>
</dbReference>
<dbReference type="Proteomes" id="UP000196475">
    <property type="component" value="Unassembled WGS sequence"/>
</dbReference>
<accession>A0A1Y3PIX3</accession>
<dbReference type="NCBIfam" id="TIGR00236">
    <property type="entry name" value="wecB"/>
    <property type="match status" value="1"/>
</dbReference>
<name>A0A1Y3PIX3_9BACI</name>
<gene>
    <name evidence="7" type="ORF">BAA01_10100</name>
</gene>
<feature type="domain" description="UDP-N-acetylglucosamine 2-epimerase" evidence="6">
    <location>
        <begin position="22"/>
        <end position="360"/>
    </location>
</feature>
<comment type="caution">
    <text evidence="7">The sequence shown here is derived from an EMBL/GenBank/DDBJ whole genome shotgun (WGS) entry which is preliminary data.</text>
</comment>
<evidence type="ECO:0000256" key="4">
    <source>
        <dbReference type="ARBA" id="ARBA00079400"/>
    </source>
</evidence>
<dbReference type="Pfam" id="PF02350">
    <property type="entry name" value="Epimerase_2"/>
    <property type="match status" value="1"/>
</dbReference>
<dbReference type="EC" id="5.1.3.14" evidence="3"/>
<evidence type="ECO:0000313" key="7">
    <source>
        <dbReference type="EMBL" id="OUM85048.1"/>
    </source>
</evidence>
<dbReference type="FunFam" id="3.40.50.2000:FF:000043">
    <property type="entry name" value="UDP-N-acetylglucosamine 2-epimerase"/>
    <property type="match status" value="1"/>
</dbReference>
<dbReference type="GO" id="GO:0008761">
    <property type="term" value="F:UDP-N-acetylglucosamine 2-epimerase activity"/>
    <property type="evidence" value="ECO:0007669"/>
    <property type="project" value="UniProtKB-EC"/>
</dbReference>
<evidence type="ECO:0000256" key="3">
    <source>
        <dbReference type="ARBA" id="ARBA00038858"/>
    </source>
</evidence>
<dbReference type="InterPro" id="IPR029767">
    <property type="entry name" value="WecB-like"/>
</dbReference>
<dbReference type="CDD" id="cd03786">
    <property type="entry name" value="GTB_UDP-GlcNAc_2-Epimerase"/>
    <property type="match status" value="1"/>
</dbReference>
<evidence type="ECO:0000256" key="5">
    <source>
        <dbReference type="RuleBase" id="RU003513"/>
    </source>
</evidence>
<sequence>MKVLSVFGTRPEAIKMAPVVHRLRQMPGIRSYVCVTAQHRQMLDQVLEAFAIDPNYDLNIMTPRQSLTQITTRVLEGLERIIQELRPDLILVHGDTTTSFAAALAAFYHHVAVGHVEAGLRTYDKNAPYPEEMNRQLVGVLADLHFAPTKWAAENLRRERKPSGQIWITGNTVIDALATTVRPDYSHPVLEKIAGKKMVLMTAHRRENIGEPLRRICRAVLRLVEEHPEIAVVYPVHLNPAVQETVREGLGGHPRIHLIEPLDVLDFHNFEARAHLILSDSGGVQEEAPAFGVPVLVLREKTERPEGVEAGTLRLVGTDEERIFAEADRLLRDEDAYRRMAQAANPYGDGQAAARIARAIGYHFGFEKEPPEPFSPQASL</sequence>
<dbReference type="AlphaFoldDB" id="A0A1Y3PIX3"/>
<evidence type="ECO:0000256" key="1">
    <source>
        <dbReference type="ARBA" id="ARBA00023235"/>
    </source>
</evidence>
<dbReference type="PANTHER" id="PTHR43174">
    <property type="entry name" value="UDP-N-ACETYLGLUCOSAMINE 2-EPIMERASE"/>
    <property type="match status" value="1"/>
</dbReference>
<evidence type="ECO:0000259" key="6">
    <source>
        <dbReference type="Pfam" id="PF02350"/>
    </source>
</evidence>
<dbReference type="InterPro" id="IPR003331">
    <property type="entry name" value="UDP_GlcNAc_Epimerase_2_dom"/>
</dbReference>
<organism evidence="7 8">
    <name type="scientific">Bacillus thermozeamaize</name>
    <dbReference type="NCBI Taxonomy" id="230954"/>
    <lineage>
        <taxon>Bacteria</taxon>
        <taxon>Bacillati</taxon>
        <taxon>Bacillota</taxon>
        <taxon>Bacilli</taxon>
        <taxon>Bacillales</taxon>
        <taxon>Bacillaceae</taxon>
        <taxon>Bacillus</taxon>
    </lineage>
</organism>
<comment type="similarity">
    <text evidence="2 5">Belongs to the UDP-N-acetylglucosamine 2-epimerase family.</text>
</comment>
<evidence type="ECO:0000256" key="2">
    <source>
        <dbReference type="ARBA" id="ARBA00038209"/>
    </source>
</evidence>
<proteinExistence type="inferred from homology"/>
<dbReference type="SUPFAM" id="SSF53756">
    <property type="entry name" value="UDP-Glycosyltransferase/glycogen phosphorylase"/>
    <property type="match status" value="1"/>
</dbReference>
<reference evidence="8" key="1">
    <citation type="submission" date="2016-06" db="EMBL/GenBank/DDBJ databases">
        <authorList>
            <person name="Nascimento L."/>
            <person name="Pereira R.V."/>
            <person name="Martins L.F."/>
            <person name="Quaggio R.B."/>
            <person name="Silva A.M."/>
            <person name="Setubal J.C."/>
        </authorList>
    </citation>
    <scope>NUCLEOTIDE SEQUENCE [LARGE SCALE GENOMIC DNA]</scope>
</reference>
<protein>
    <recommendedName>
        <fullName evidence="3">UDP-N-acetylglucosamine 2-epimerase (non-hydrolyzing)</fullName>
        <ecNumber evidence="3">5.1.3.14</ecNumber>
    </recommendedName>
    <alternativeName>
        <fullName evidence="4">UDP-GlcNAc-2-epimerase</fullName>
    </alternativeName>
</protein>
<dbReference type="EMBL" id="LZRT01000113">
    <property type="protein sequence ID" value="OUM85048.1"/>
    <property type="molecule type" value="Genomic_DNA"/>
</dbReference>
<evidence type="ECO:0000313" key="8">
    <source>
        <dbReference type="Proteomes" id="UP000196475"/>
    </source>
</evidence>
<dbReference type="PANTHER" id="PTHR43174:SF2">
    <property type="entry name" value="UDP-N-ACETYLGLUCOSAMINE 2-EPIMERASE"/>
    <property type="match status" value="1"/>
</dbReference>